<sequence>SPAPVSFAPSQYFDGNDGKWSTFVVRVGTPEQSFRVLPSTVTSETFLPLAGACKDNQTISKQDCAFSRGAEIYQGRTNNGFQANLSSTWHEIGIYQTATREELGYNASGLYGLDTLGLMIANSGGPTLTNQTIGAVINPRLWVGWLGMDVKPSNFSDFENPQRSLIKTLKDEGYIPSLSYGYTAGAYYKKPNVYGSLTYGGYDQSRFVPNNVTFPFDANDSRKPSLSIQRIVTQNMSDSIVSLLPDKAPYTLIDFAEPQIWLPVSVCDQFALAFNLTYDNSTDLYLVDPATHAKLLETNPTVTFALGQTPSDLSGTVNIVLPYSAFDQQASYPIYDTPTNYFPIRRAYNESQYTLGRTFFQEAYVRIDYERSNFSVHQALFPAPDDKQQIVPISSPDVKVRPRGLGRGAIAGIAVGSILMLLILLSAALCFCRRRAKRVKE</sequence>
<dbReference type="OrthoDB" id="4074350at2759"/>
<dbReference type="InterPro" id="IPR021109">
    <property type="entry name" value="Peptidase_aspartic_dom_sf"/>
</dbReference>
<proteinExistence type="inferred from homology"/>
<dbReference type="HOGENOM" id="CLU_009988_3_1_1"/>
<evidence type="ECO:0000313" key="4">
    <source>
        <dbReference type="EMBL" id="EOA82422.1"/>
    </source>
</evidence>
<dbReference type="InterPro" id="IPR001461">
    <property type="entry name" value="Aspartic_peptidase_A1"/>
</dbReference>
<keyword evidence="5" id="KW-1185">Reference proteome</keyword>
<feature type="non-terminal residue" evidence="4">
    <location>
        <position position="441"/>
    </location>
</feature>
<evidence type="ECO:0000313" key="5">
    <source>
        <dbReference type="Proteomes" id="UP000016935"/>
    </source>
</evidence>
<dbReference type="STRING" id="671987.R0K1W0"/>
<dbReference type="EMBL" id="KB908844">
    <property type="protein sequence ID" value="EOA82422.1"/>
    <property type="molecule type" value="Genomic_DNA"/>
</dbReference>
<reference evidence="4 5" key="2">
    <citation type="journal article" date="2013" name="PLoS Genet.">
        <title>Comparative genome structure, secondary metabolite, and effector coding capacity across Cochliobolus pathogens.</title>
        <authorList>
            <person name="Condon B.J."/>
            <person name="Leng Y."/>
            <person name="Wu D."/>
            <person name="Bushley K.E."/>
            <person name="Ohm R.A."/>
            <person name="Otillar R."/>
            <person name="Martin J."/>
            <person name="Schackwitz W."/>
            <person name="Grimwood J."/>
            <person name="MohdZainudin N."/>
            <person name="Xue C."/>
            <person name="Wang R."/>
            <person name="Manning V.A."/>
            <person name="Dhillon B."/>
            <person name="Tu Z.J."/>
            <person name="Steffenson B.J."/>
            <person name="Salamov A."/>
            <person name="Sun H."/>
            <person name="Lowry S."/>
            <person name="LaButti K."/>
            <person name="Han J."/>
            <person name="Copeland A."/>
            <person name="Lindquist E."/>
            <person name="Barry K."/>
            <person name="Schmutz J."/>
            <person name="Baker S.E."/>
            <person name="Ciuffetti L.M."/>
            <person name="Grigoriev I.V."/>
            <person name="Zhong S."/>
            <person name="Turgeon B.G."/>
        </authorList>
    </citation>
    <scope>NUCLEOTIDE SEQUENCE [LARGE SCALE GENOMIC DNA]</scope>
    <source>
        <strain evidence="5">28A</strain>
    </source>
</reference>
<dbReference type="InterPro" id="IPR033121">
    <property type="entry name" value="PEPTIDASE_A1"/>
</dbReference>
<organism evidence="4 5">
    <name type="scientific">Exserohilum turcicum (strain 28A)</name>
    <name type="common">Northern leaf blight fungus</name>
    <name type="synonym">Setosphaeria turcica</name>
    <dbReference type="NCBI Taxonomy" id="671987"/>
    <lineage>
        <taxon>Eukaryota</taxon>
        <taxon>Fungi</taxon>
        <taxon>Dikarya</taxon>
        <taxon>Ascomycota</taxon>
        <taxon>Pezizomycotina</taxon>
        <taxon>Dothideomycetes</taxon>
        <taxon>Pleosporomycetidae</taxon>
        <taxon>Pleosporales</taxon>
        <taxon>Pleosporineae</taxon>
        <taxon>Pleosporaceae</taxon>
        <taxon>Exserohilum</taxon>
    </lineage>
</organism>
<dbReference type="GeneID" id="19405452"/>
<dbReference type="PRINTS" id="PR00792">
    <property type="entry name" value="PEPSIN"/>
</dbReference>
<dbReference type="eggNOG" id="ENOG502RV5I">
    <property type="taxonomic scope" value="Eukaryota"/>
</dbReference>
<dbReference type="PROSITE" id="PS51767">
    <property type="entry name" value="PEPTIDASE_A1"/>
    <property type="match status" value="1"/>
</dbReference>
<feature type="domain" description="Peptidase A1" evidence="3">
    <location>
        <begin position="21"/>
        <end position="377"/>
    </location>
</feature>
<dbReference type="AlphaFoldDB" id="R0K1W0"/>
<dbReference type="RefSeq" id="XP_008029567.1">
    <property type="nucleotide sequence ID" value="XM_008031376.1"/>
</dbReference>
<keyword evidence="2" id="KW-1133">Transmembrane helix</keyword>
<evidence type="ECO:0000256" key="1">
    <source>
        <dbReference type="ARBA" id="ARBA00007447"/>
    </source>
</evidence>
<dbReference type="PANTHER" id="PTHR47966:SF51">
    <property type="entry name" value="BETA-SITE APP-CLEAVING ENZYME, ISOFORM A-RELATED"/>
    <property type="match status" value="1"/>
</dbReference>
<dbReference type="Proteomes" id="UP000016935">
    <property type="component" value="Unassembled WGS sequence"/>
</dbReference>
<dbReference type="SUPFAM" id="SSF50630">
    <property type="entry name" value="Acid proteases"/>
    <property type="match status" value="1"/>
</dbReference>
<evidence type="ECO:0000256" key="2">
    <source>
        <dbReference type="SAM" id="Phobius"/>
    </source>
</evidence>
<dbReference type="GO" id="GO:0004190">
    <property type="term" value="F:aspartic-type endopeptidase activity"/>
    <property type="evidence" value="ECO:0007669"/>
    <property type="project" value="InterPro"/>
</dbReference>
<dbReference type="PANTHER" id="PTHR47966">
    <property type="entry name" value="BETA-SITE APP-CLEAVING ENZYME, ISOFORM A-RELATED"/>
    <property type="match status" value="1"/>
</dbReference>
<keyword evidence="2" id="KW-0472">Membrane</keyword>
<name>R0K1W0_EXST2</name>
<feature type="transmembrane region" description="Helical" evidence="2">
    <location>
        <begin position="409"/>
        <end position="432"/>
    </location>
</feature>
<dbReference type="Pfam" id="PF00026">
    <property type="entry name" value="Asp"/>
    <property type="match status" value="1"/>
</dbReference>
<comment type="similarity">
    <text evidence="1">Belongs to the peptidase A1 family.</text>
</comment>
<dbReference type="GO" id="GO:0006508">
    <property type="term" value="P:proteolysis"/>
    <property type="evidence" value="ECO:0007669"/>
    <property type="project" value="InterPro"/>
</dbReference>
<keyword evidence="2" id="KW-0812">Transmembrane</keyword>
<dbReference type="GO" id="GO:0000324">
    <property type="term" value="C:fungal-type vacuole"/>
    <property type="evidence" value="ECO:0007669"/>
    <property type="project" value="TreeGrafter"/>
</dbReference>
<dbReference type="Gene3D" id="2.40.70.10">
    <property type="entry name" value="Acid Proteases"/>
    <property type="match status" value="2"/>
</dbReference>
<accession>R0K1W0</accession>
<gene>
    <name evidence="4" type="ORF">SETTUDRAFT_82601</name>
</gene>
<protein>
    <recommendedName>
        <fullName evidence="3">Peptidase A1 domain-containing protein</fullName>
    </recommendedName>
</protein>
<evidence type="ECO:0000259" key="3">
    <source>
        <dbReference type="PROSITE" id="PS51767"/>
    </source>
</evidence>
<reference evidence="4 5" key="1">
    <citation type="journal article" date="2012" name="PLoS Pathog.">
        <title>Diverse lifestyles and strategies of plant pathogenesis encoded in the genomes of eighteen Dothideomycetes fungi.</title>
        <authorList>
            <person name="Ohm R.A."/>
            <person name="Feau N."/>
            <person name="Henrissat B."/>
            <person name="Schoch C.L."/>
            <person name="Horwitz B.A."/>
            <person name="Barry K.W."/>
            <person name="Condon B.J."/>
            <person name="Copeland A.C."/>
            <person name="Dhillon B."/>
            <person name="Glaser F."/>
            <person name="Hesse C.N."/>
            <person name="Kosti I."/>
            <person name="LaButti K."/>
            <person name="Lindquist E.A."/>
            <person name="Lucas S."/>
            <person name="Salamov A.A."/>
            <person name="Bradshaw R.E."/>
            <person name="Ciuffetti L."/>
            <person name="Hamelin R.C."/>
            <person name="Kema G.H.J."/>
            <person name="Lawrence C."/>
            <person name="Scott J.A."/>
            <person name="Spatafora J.W."/>
            <person name="Turgeon B.G."/>
            <person name="de Wit P.J.G.M."/>
            <person name="Zhong S."/>
            <person name="Goodwin S.B."/>
            <person name="Grigoriev I.V."/>
        </authorList>
    </citation>
    <scope>NUCLEOTIDE SEQUENCE [LARGE SCALE GENOMIC DNA]</scope>
    <source>
        <strain evidence="5">28A</strain>
    </source>
</reference>
<feature type="non-terminal residue" evidence="4">
    <location>
        <position position="1"/>
    </location>
</feature>